<protein>
    <recommendedName>
        <fullName evidence="7">B9 domain-containing protein 2</fullName>
    </recommendedName>
</protein>
<keyword evidence="4" id="KW-0206">Cytoskeleton</keyword>
<dbReference type="Proteomes" id="UP000582659">
    <property type="component" value="Unassembled WGS sequence"/>
</dbReference>
<organism evidence="9 11">
    <name type="scientific">Bursaphelenchus xylophilus</name>
    <name type="common">Pinewood nematode worm</name>
    <name type="synonym">Aphelenchoides xylophilus</name>
    <dbReference type="NCBI Taxonomy" id="6326"/>
    <lineage>
        <taxon>Eukaryota</taxon>
        <taxon>Metazoa</taxon>
        <taxon>Ecdysozoa</taxon>
        <taxon>Nematoda</taxon>
        <taxon>Chromadorea</taxon>
        <taxon>Rhabditida</taxon>
        <taxon>Tylenchina</taxon>
        <taxon>Tylenchomorpha</taxon>
        <taxon>Aphelenchoidea</taxon>
        <taxon>Aphelenchoididae</taxon>
        <taxon>Bursaphelenchus</taxon>
    </lineage>
</organism>
<evidence type="ECO:0000313" key="8">
    <source>
        <dbReference type="EMBL" id="CAD5210244.1"/>
    </source>
</evidence>
<dbReference type="Pfam" id="PF07162">
    <property type="entry name" value="B9-C2"/>
    <property type="match status" value="1"/>
</dbReference>
<evidence type="ECO:0000256" key="2">
    <source>
        <dbReference type="ARBA" id="ARBA00022490"/>
    </source>
</evidence>
<dbReference type="Proteomes" id="UP000095284">
    <property type="component" value="Unplaced"/>
</dbReference>
<proteinExistence type="inferred from homology"/>
<evidence type="ECO:0000256" key="7">
    <source>
        <dbReference type="ARBA" id="ARBA00039272"/>
    </source>
</evidence>
<dbReference type="OrthoDB" id="184109at2759"/>
<dbReference type="GO" id="GO:0036038">
    <property type="term" value="C:MKS complex"/>
    <property type="evidence" value="ECO:0007669"/>
    <property type="project" value="TreeGrafter"/>
</dbReference>
<dbReference type="GO" id="GO:0060271">
    <property type="term" value="P:cilium assembly"/>
    <property type="evidence" value="ECO:0007669"/>
    <property type="project" value="TreeGrafter"/>
</dbReference>
<evidence type="ECO:0000313" key="11">
    <source>
        <dbReference type="WBParaSite" id="BXY_0948000.1"/>
    </source>
</evidence>
<evidence type="ECO:0000256" key="6">
    <source>
        <dbReference type="ARBA" id="ARBA00038411"/>
    </source>
</evidence>
<dbReference type="PROSITE" id="PS51381">
    <property type="entry name" value="C2_B9"/>
    <property type="match status" value="1"/>
</dbReference>
<keyword evidence="10" id="KW-1185">Reference proteome</keyword>
<comment type="similarity">
    <text evidence="6">Belongs to the B9D family.</text>
</comment>
<evidence type="ECO:0000313" key="10">
    <source>
        <dbReference type="Proteomes" id="UP000659654"/>
    </source>
</evidence>
<reference evidence="8" key="2">
    <citation type="submission" date="2020-09" db="EMBL/GenBank/DDBJ databases">
        <authorList>
            <person name="Kikuchi T."/>
        </authorList>
    </citation>
    <scope>NUCLEOTIDE SEQUENCE</scope>
    <source>
        <strain evidence="8">Ka4C1</strain>
    </source>
</reference>
<sequence>MAEVHVIGQIESADGFVDNRLSCRWIVYLGGGWRLIEGETEGQTQTDISVLERAYFCHPIDLHLSTKTIQNWPRIHLEIWRQDEFNRQEICGYGTAIIPSAPGEHEIKCHCWRPKSGFRNEITRRFVGGGTQLKSLRILDDSNERMRLQTTSCGLVTFRLSVITRHFDRFGIQC</sequence>
<gene>
    <name evidence="8" type="ORF">BXYJ_LOCUS1838</name>
</gene>
<dbReference type="Proteomes" id="UP000659654">
    <property type="component" value="Unassembled WGS sequence"/>
</dbReference>
<dbReference type="EMBL" id="CAJFDI010000001">
    <property type="protein sequence ID" value="CAD5210244.1"/>
    <property type="molecule type" value="Genomic_DNA"/>
</dbReference>
<dbReference type="EMBL" id="CAJFCV020000001">
    <property type="protein sequence ID" value="CAG9086015.1"/>
    <property type="molecule type" value="Genomic_DNA"/>
</dbReference>
<keyword evidence="3" id="KW-0970">Cilium biogenesis/degradation</keyword>
<evidence type="ECO:0000256" key="4">
    <source>
        <dbReference type="ARBA" id="ARBA00023212"/>
    </source>
</evidence>
<keyword evidence="5" id="KW-0966">Cell projection</keyword>
<dbReference type="PANTHER" id="PTHR12968">
    <property type="entry name" value="B9 DOMAIN-CONTAINING"/>
    <property type="match status" value="1"/>
</dbReference>
<evidence type="ECO:0000256" key="1">
    <source>
        <dbReference type="ARBA" id="ARBA00004120"/>
    </source>
</evidence>
<dbReference type="WBParaSite" id="BXY_0948000.1">
    <property type="protein sequence ID" value="BXY_0948000.1"/>
    <property type="gene ID" value="BXY_0948000"/>
</dbReference>
<evidence type="ECO:0000256" key="5">
    <source>
        <dbReference type="ARBA" id="ARBA00023273"/>
    </source>
</evidence>
<accession>A0A1I7S8Y5</accession>
<evidence type="ECO:0000256" key="3">
    <source>
        <dbReference type="ARBA" id="ARBA00022794"/>
    </source>
</evidence>
<dbReference type="AlphaFoldDB" id="A0A1I7S8Y5"/>
<dbReference type="InterPro" id="IPR010796">
    <property type="entry name" value="C2_B9-type_dom"/>
</dbReference>
<name>A0A1I7S8Y5_BURXY</name>
<comment type="subcellular location">
    <subcellularLocation>
        <location evidence="1">Cytoplasm</location>
        <location evidence="1">Cytoskeleton</location>
        <location evidence="1">Cilium basal body</location>
    </subcellularLocation>
</comment>
<evidence type="ECO:0000313" key="9">
    <source>
        <dbReference type="Proteomes" id="UP000095284"/>
    </source>
</evidence>
<reference evidence="11" key="1">
    <citation type="submission" date="2016-11" db="UniProtKB">
        <authorList>
            <consortium name="WormBaseParasite"/>
        </authorList>
    </citation>
    <scope>IDENTIFICATION</scope>
</reference>
<dbReference type="PANTHER" id="PTHR12968:SF2">
    <property type="entry name" value="B9 DOMAIN-CONTAINING PROTEIN 2"/>
    <property type="match status" value="1"/>
</dbReference>
<keyword evidence="2" id="KW-0963">Cytoplasm</keyword>